<dbReference type="OrthoDB" id="9811567at2"/>
<dbReference type="HOGENOM" id="CLU_029436_1_0_10"/>
<organism evidence="6 7">
    <name type="scientific">Hoylesella saccharolytica F0055</name>
    <dbReference type="NCBI Taxonomy" id="1127699"/>
    <lineage>
        <taxon>Bacteria</taxon>
        <taxon>Pseudomonadati</taxon>
        <taxon>Bacteroidota</taxon>
        <taxon>Bacteroidia</taxon>
        <taxon>Bacteroidales</taxon>
        <taxon>Prevotellaceae</taxon>
        <taxon>Hoylesella</taxon>
    </lineage>
</organism>
<dbReference type="GO" id="GO:0003677">
    <property type="term" value="F:DNA binding"/>
    <property type="evidence" value="ECO:0007669"/>
    <property type="project" value="UniProtKB-KW"/>
</dbReference>
<keyword evidence="7" id="KW-1185">Reference proteome</keyword>
<dbReference type="STRING" id="1127699.HMPREF9151_00690"/>
<dbReference type="PANTHER" id="PTHR33175">
    <property type="entry name" value="DNA-BINDING PROTEIN HU"/>
    <property type="match status" value="1"/>
</dbReference>
<comment type="similarity">
    <text evidence="1 3">Belongs to the bacterial histone-like protein family.</text>
</comment>
<accession>L1NH93</accession>
<keyword evidence="5" id="KW-0472">Membrane</keyword>
<sequence>MNNRVGIHELATVLAHKNKITIKEAESFVALMFDNLNQGLNLDKQVKVKGLGTFKVTSVNARKSVDVNTGRPIIIDRRDKISFTPDPVMRDLVNRPFAQFDTMIINDGVEFEELNELELNPDDEPQDIASENENIEKKKEQMMDTDIKLPNATNEQAINMNAFDEQETLMECSISSEQLHQLNADISTLAVGEREKEREKQREQASILAAANTTVPVSERPVDVESLLAEERKKAEAIITSYKDDIEDLWEEHDHHKKWIQILILLLVVLLLGAAGAAWYFMDQIHLRDNRIEHLELLLKNSKAMAKDAQTTSTANTDSALIEENSETQQADAHPSTSLPITKPVAAAPQQSKSNQSVSNSQIADKNYDADPRVRTGAYHIVGISQTVTAVKGQSLHSIGNTYLGAGMECYIEAVNGGNIDVREGQKIKIPKLQLKKHKK</sequence>
<protein>
    <submittedName>
        <fullName evidence="6">DNA-binding protein HU</fullName>
    </submittedName>
</protein>
<reference evidence="6 7" key="1">
    <citation type="submission" date="2012-05" db="EMBL/GenBank/DDBJ databases">
        <authorList>
            <person name="Weinstock G."/>
            <person name="Sodergren E."/>
            <person name="Lobos E.A."/>
            <person name="Fulton L."/>
            <person name="Fulton R."/>
            <person name="Courtney L."/>
            <person name="Fronick C."/>
            <person name="O'Laughlin M."/>
            <person name="Godfrey J."/>
            <person name="Wilson R.M."/>
            <person name="Miner T."/>
            <person name="Farmer C."/>
            <person name="Delehaunty K."/>
            <person name="Cordes M."/>
            <person name="Minx P."/>
            <person name="Tomlinson C."/>
            <person name="Chen J."/>
            <person name="Wollam A."/>
            <person name="Pepin K.H."/>
            <person name="Bhonagiri V."/>
            <person name="Zhang X."/>
            <person name="Suruliraj S."/>
            <person name="Warren W."/>
            <person name="Mitreva M."/>
            <person name="Mardis E.R."/>
            <person name="Wilson R.K."/>
        </authorList>
    </citation>
    <scope>NUCLEOTIDE SEQUENCE [LARGE SCALE GENOMIC DNA]</scope>
    <source>
        <strain evidence="6 7">F0055</strain>
    </source>
</reference>
<proteinExistence type="inferred from homology"/>
<keyword evidence="2 6" id="KW-0238">DNA-binding</keyword>
<evidence type="ECO:0000313" key="6">
    <source>
        <dbReference type="EMBL" id="EKY02645.1"/>
    </source>
</evidence>
<dbReference type="PANTHER" id="PTHR33175:SF2">
    <property type="entry name" value="INTEGRATION HOST FACTOR SUBUNIT ALPHA"/>
    <property type="match status" value="1"/>
</dbReference>
<feature type="compositionally biased region" description="Polar residues" evidence="4">
    <location>
        <begin position="327"/>
        <end position="340"/>
    </location>
</feature>
<keyword evidence="5" id="KW-1133">Transmembrane helix</keyword>
<evidence type="ECO:0000256" key="2">
    <source>
        <dbReference type="ARBA" id="ARBA00023125"/>
    </source>
</evidence>
<dbReference type="GO" id="GO:0005829">
    <property type="term" value="C:cytosol"/>
    <property type="evidence" value="ECO:0007669"/>
    <property type="project" value="TreeGrafter"/>
</dbReference>
<dbReference type="RefSeq" id="WP_009161857.1">
    <property type="nucleotide sequence ID" value="NZ_KB290974.1"/>
</dbReference>
<gene>
    <name evidence="6" type="ORF">HMPREF9151_00690</name>
</gene>
<dbReference type="SUPFAM" id="SSF47729">
    <property type="entry name" value="IHF-like DNA-binding proteins"/>
    <property type="match status" value="1"/>
</dbReference>
<dbReference type="EMBL" id="AMEP01000047">
    <property type="protein sequence ID" value="EKY02645.1"/>
    <property type="molecule type" value="Genomic_DNA"/>
</dbReference>
<feature type="compositionally biased region" description="Low complexity" evidence="4">
    <location>
        <begin position="350"/>
        <end position="362"/>
    </location>
</feature>
<keyword evidence="5" id="KW-0812">Transmembrane</keyword>
<feature type="region of interest" description="Disordered" evidence="4">
    <location>
        <begin position="325"/>
        <end position="369"/>
    </location>
</feature>
<evidence type="ECO:0000256" key="4">
    <source>
        <dbReference type="SAM" id="MobiDB-lite"/>
    </source>
</evidence>
<dbReference type="PATRIC" id="fig|1127699.3.peg.637"/>
<dbReference type="Gene3D" id="4.10.520.10">
    <property type="entry name" value="IHF-like DNA-binding proteins"/>
    <property type="match status" value="1"/>
</dbReference>
<evidence type="ECO:0000256" key="1">
    <source>
        <dbReference type="ARBA" id="ARBA00010529"/>
    </source>
</evidence>
<dbReference type="Proteomes" id="UP000010433">
    <property type="component" value="Unassembled WGS sequence"/>
</dbReference>
<dbReference type="InterPro" id="IPR000119">
    <property type="entry name" value="Hist_DNA-bd"/>
</dbReference>
<evidence type="ECO:0000313" key="7">
    <source>
        <dbReference type="Proteomes" id="UP000010433"/>
    </source>
</evidence>
<dbReference type="AlphaFoldDB" id="L1NH93"/>
<comment type="caution">
    <text evidence="6">The sequence shown here is derived from an EMBL/GenBank/DDBJ whole genome shotgun (WGS) entry which is preliminary data.</text>
</comment>
<dbReference type="Pfam" id="PF00216">
    <property type="entry name" value="Bac_DNA_binding"/>
    <property type="match status" value="1"/>
</dbReference>
<dbReference type="SMART" id="SM00411">
    <property type="entry name" value="BHL"/>
    <property type="match status" value="1"/>
</dbReference>
<dbReference type="GO" id="GO:0030527">
    <property type="term" value="F:structural constituent of chromatin"/>
    <property type="evidence" value="ECO:0007669"/>
    <property type="project" value="InterPro"/>
</dbReference>
<evidence type="ECO:0000256" key="3">
    <source>
        <dbReference type="RuleBase" id="RU003939"/>
    </source>
</evidence>
<evidence type="ECO:0000256" key="5">
    <source>
        <dbReference type="SAM" id="Phobius"/>
    </source>
</evidence>
<dbReference type="InterPro" id="IPR010992">
    <property type="entry name" value="IHF-like_DNA-bd_dom_sf"/>
</dbReference>
<feature type="transmembrane region" description="Helical" evidence="5">
    <location>
        <begin position="259"/>
        <end position="281"/>
    </location>
</feature>
<name>L1NH93_9BACT</name>